<dbReference type="EnsemblPlants" id="Bo7g045820.1">
    <property type="protein sequence ID" value="Bo7g045820.1"/>
    <property type="gene ID" value="Bo7g045820"/>
</dbReference>
<evidence type="ECO:0000256" key="1">
    <source>
        <dbReference type="ARBA" id="ARBA00004229"/>
    </source>
</evidence>
<dbReference type="InterPro" id="IPR000271">
    <property type="entry name" value="Ribosomal_bL34"/>
</dbReference>
<dbReference type="Pfam" id="PF00468">
    <property type="entry name" value="Ribosomal_L34"/>
    <property type="match status" value="1"/>
</dbReference>
<dbReference type="HAMAP" id="MF_00391">
    <property type="entry name" value="Ribosomal_bL34"/>
    <property type="match status" value="1"/>
</dbReference>
<comment type="similarity">
    <text evidence="2">Belongs to the bacterial ribosomal protein bL34 family.</text>
</comment>
<dbReference type="AlphaFoldDB" id="A0A0D3D654"/>
<dbReference type="GO" id="GO:0006412">
    <property type="term" value="P:translation"/>
    <property type="evidence" value="ECO:0007669"/>
    <property type="project" value="InterPro"/>
</dbReference>
<keyword evidence="9" id="KW-0809">Transit peptide</keyword>
<reference evidence="17 18" key="1">
    <citation type="journal article" date="2014" name="Genome Biol.">
        <title>Transcriptome and methylome profiling reveals relics of genome dominance in the mesopolyploid Brassica oleracea.</title>
        <authorList>
            <person name="Parkin I.A."/>
            <person name="Koh C."/>
            <person name="Tang H."/>
            <person name="Robinson S.J."/>
            <person name="Kagale S."/>
            <person name="Clarke W.E."/>
            <person name="Town C.D."/>
            <person name="Nixon J."/>
            <person name="Krishnakumar V."/>
            <person name="Bidwell S.L."/>
            <person name="Denoeud F."/>
            <person name="Belcram H."/>
            <person name="Links M.G."/>
            <person name="Just J."/>
            <person name="Clarke C."/>
            <person name="Bender T."/>
            <person name="Huebert T."/>
            <person name="Mason A.S."/>
            <person name="Pires J.C."/>
            <person name="Barker G."/>
            <person name="Moore J."/>
            <person name="Walley P.G."/>
            <person name="Manoli S."/>
            <person name="Batley J."/>
            <person name="Edwards D."/>
            <person name="Nelson M.N."/>
            <person name="Wang X."/>
            <person name="Paterson A.H."/>
            <person name="King G."/>
            <person name="Bancroft I."/>
            <person name="Chalhoub B."/>
            <person name="Sharpe A.G."/>
        </authorList>
    </citation>
    <scope>NUCLEOTIDE SEQUENCE</scope>
    <source>
        <strain evidence="17 18">cv. TO1000</strain>
    </source>
</reference>
<evidence type="ECO:0000256" key="14">
    <source>
        <dbReference type="ARBA" id="ARBA00083387"/>
    </source>
</evidence>
<dbReference type="FunFam" id="1.10.287.3980:FF:000002">
    <property type="entry name" value="50S ribosomal protein L34"/>
    <property type="match status" value="1"/>
</dbReference>
<evidence type="ECO:0000256" key="8">
    <source>
        <dbReference type="ARBA" id="ARBA00022927"/>
    </source>
</evidence>
<dbReference type="Gene3D" id="1.10.287.3980">
    <property type="match status" value="1"/>
</dbReference>
<keyword evidence="11" id="KW-0687">Ribonucleoprotein</keyword>
<name>A0A0D3D654_BRAOL</name>
<evidence type="ECO:0000256" key="4">
    <source>
        <dbReference type="ARBA" id="ARBA00022528"/>
    </source>
</evidence>
<dbReference type="GO" id="GO:0003735">
    <property type="term" value="F:structural constituent of ribosome"/>
    <property type="evidence" value="ECO:0007669"/>
    <property type="project" value="InterPro"/>
</dbReference>
<dbReference type="Proteomes" id="UP000032141">
    <property type="component" value="Chromosome C7"/>
</dbReference>
<keyword evidence="7" id="KW-0694">RNA-binding</keyword>
<evidence type="ECO:0000313" key="18">
    <source>
        <dbReference type="Proteomes" id="UP000032141"/>
    </source>
</evidence>
<evidence type="ECO:0000256" key="12">
    <source>
        <dbReference type="ARBA" id="ARBA00072529"/>
    </source>
</evidence>
<evidence type="ECO:0000256" key="15">
    <source>
        <dbReference type="SAM" id="MobiDB-lite"/>
    </source>
</evidence>
<dbReference type="Gramene" id="Bo7g045820.1">
    <property type="protein sequence ID" value="Bo7g045820.1"/>
    <property type="gene ID" value="Bo7g045820"/>
</dbReference>
<accession>A0A0D3D654</accession>
<dbReference type="PROSITE" id="PS50192">
    <property type="entry name" value="T_SNARE"/>
    <property type="match status" value="1"/>
</dbReference>
<evidence type="ECO:0000256" key="3">
    <source>
        <dbReference type="ARBA" id="ARBA00022448"/>
    </source>
</evidence>
<sequence length="309" mass="33578">MASNPHRGGAGGSSLYGGAAPYRSRDGLSTRSGAGSEEIQLRIDPMHSDLDDEITGLHGQVRQLKNIAQEIGSEAKFQRDFLDELSASGGEKQHKETELEHHTEWQQPYHARASFCSVLLLYSLHVVQDVQTMKDSSCLQVEKIGKEEDKKFSMASSLSTPVVVASASSRLWHPASNGKISVPSASLSLRTGSRRSPFSLGSSSTSSQLLHCSFLSSSLSLSSAFSGLSIAFDFSIGTNGQKRRGLVVRAGKAALCQTKRSRSRKSLARTHGFRLRMRTTSGRATIKRRRAKGRWNLCPKSNPSSGKRA</sequence>
<evidence type="ECO:0000256" key="7">
    <source>
        <dbReference type="ARBA" id="ARBA00022884"/>
    </source>
</evidence>
<dbReference type="STRING" id="109376.A0A0D3D654"/>
<organism evidence="17 18">
    <name type="scientific">Brassica oleracea var. oleracea</name>
    <dbReference type="NCBI Taxonomy" id="109376"/>
    <lineage>
        <taxon>Eukaryota</taxon>
        <taxon>Viridiplantae</taxon>
        <taxon>Streptophyta</taxon>
        <taxon>Embryophyta</taxon>
        <taxon>Tracheophyta</taxon>
        <taxon>Spermatophyta</taxon>
        <taxon>Magnoliopsida</taxon>
        <taxon>eudicotyledons</taxon>
        <taxon>Gunneridae</taxon>
        <taxon>Pentapetalae</taxon>
        <taxon>rosids</taxon>
        <taxon>malvids</taxon>
        <taxon>Brassicales</taxon>
        <taxon>Brassicaceae</taxon>
        <taxon>Brassiceae</taxon>
        <taxon>Brassica</taxon>
    </lineage>
</organism>
<keyword evidence="5" id="KW-0934">Plastid</keyword>
<evidence type="ECO:0000313" key="17">
    <source>
        <dbReference type="EnsemblPlants" id="Bo7g045820.1"/>
    </source>
</evidence>
<keyword evidence="18" id="KW-1185">Reference proteome</keyword>
<dbReference type="PANTHER" id="PTHR14503:SF4">
    <property type="entry name" value="LARGE RIBOSOMAL SUBUNIT PROTEIN BL34M"/>
    <property type="match status" value="1"/>
</dbReference>
<keyword evidence="10" id="KW-0689">Ribosomal protein</keyword>
<evidence type="ECO:0000259" key="16">
    <source>
        <dbReference type="PROSITE" id="PS50192"/>
    </source>
</evidence>
<keyword evidence="4" id="KW-0150">Chloroplast</keyword>
<evidence type="ECO:0000256" key="13">
    <source>
        <dbReference type="ARBA" id="ARBA00082786"/>
    </source>
</evidence>
<dbReference type="InterPro" id="IPR000727">
    <property type="entry name" value="T_SNARE_dom"/>
</dbReference>
<dbReference type="SUPFAM" id="SSF58038">
    <property type="entry name" value="SNARE fusion complex"/>
    <property type="match status" value="1"/>
</dbReference>
<dbReference type="PANTHER" id="PTHR14503">
    <property type="entry name" value="MITOCHONDRIAL RIBOSOMAL PROTEIN 34 FAMILY MEMBER"/>
    <property type="match status" value="1"/>
</dbReference>
<dbReference type="CDD" id="cd15841">
    <property type="entry name" value="SNARE_Qc"/>
    <property type="match status" value="1"/>
</dbReference>
<dbReference type="GO" id="GO:0019843">
    <property type="term" value="F:rRNA binding"/>
    <property type="evidence" value="ECO:0007669"/>
    <property type="project" value="UniProtKB-KW"/>
</dbReference>
<proteinExistence type="inferred from homology"/>
<dbReference type="HOGENOM" id="CLU_901242_0_0_1"/>
<evidence type="ECO:0000256" key="6">
    <source>
        <dbReference type="ARBA" id="ARBA00022730"/>
    </source>
</evidence>
<dbReference type="eggNOG" id="KOG1267">
    <property type="taxonomic scope" value="Eukaryota"/>
</dbReference>
<evidence type="ECO:0000256" key="5">
    <source>
        <dbReference type="ARBA" id="ARBA00022640"/>
    </source>
</evidence>
<dbReference type="GO" id="GO:0009507">
    <property type="term" value="C:chloroplast"/>
    <property type="evidence" value="ECO:0007669"/>
    <property type="project" value="UniProtKB-SubCell"/>
</dbReference>
<dbReference type="GO" id="GO:0005762">
    <property type="term" value="C:mitochondrial large ribosomal subunit"/>
    <property type="evidence" value="ECO:0007669"/>
    <property type="project" value="TreeGrafter"/>
</dbReference>
<feature type="domain" description="T-SNARE coiled-coil homology" evidence="16">
    <location>
        <begin position="44"/>
        <end position="88"/>
    </location>
</feature>
<evidence type="ECO:0000256" key="9">
    <source>
        <dbReference type="ARBA" id="ARBA00022946"/>
    </source>
</evidence>
<evidence type="ECO:0000256" key="10">
    <source>
        <dbReference type="ARBA" id="ARBA00022980"/>
    </source>
</evidence>
<keyword evidence="8" id="KW-0653">Protein transport</keyword>
<keyword evidence="6" id="KW-0699">rRNA-binding</keyword>
<feature type="region of interest" description="Disordered" evidence="15">
    <location>
        <begin position="1"/>
        <end position="38"/>
    </location>
</feature>
<reference evidence="17" key="2">
    <citation type="submission" date="2015-03" db="UniProtKB">
        <authorList>
            <consortium name="EnsemblPlants"/>
        </authorList>
    </citation>
    <scope>IDENTIFICATION</scope>
</reference>
<protein>
    <recommendedName>
        <fullName evidence="12">Large ribosomal subunit protein bL34c</fullName>
    </recommendedName>
    <alternativeName>
        <fullName evidence="14">50S ribosomal protein L34, chloroplastic</fullName>
    </alternativeName>
    <alternativeName>
        <fullName evidence="13">CL34</fullName>
    </alternativeName>
</protein>
<comment type="subcellular location">
    <subcellularLocation>
        <location evidence="1">Plastid</location>
        <location evidence="1">Chloroplast</location>
    </subcellularLocation>
</comment>
<evidence type="ECO:0000256" key="2">
    <source>
        <dbReference type="ARBA" id="ARBA00010111"/>
    </source>
</evidence>
<keyword evidence="3" id="KW-0813">Transport</keyword>
<dbReference type="GO" id="GO:0015031">
    <property type="term" value="P:protein transport"/>
    <property type="evidence" value="ECO:0007669"/>
    <property type="project" value="UniProtKB-KW"/>
</dbReference>
<evidence type="ECO:0000256" key="11">
    <source>
        <dbReference type="ARBA" id="ARBA00023274"/>
    </source>
</evidence>